<keyword evidence="7" id="KW-0966">Cell projection</keyword>
<evidence type="ECO:0008006" key="11">
    <source>
        <dbReference type="Google" id="ProtNLM"/>
    </source>
</evidence>
<dbReference type="SMART" id="SM00320">
    <property type="entry name" value="WD40"/>
    <property type="match status" value="4"/>
</dbReference>
<dbReference type="Proteomes" id="UP001153954">
    <property type="component" value="Unassembled WGS sequence"/>
</dbReference>
<keyword evidence="4" id="KW-0677">Repeat</keyword>
<evidence type="ECO:0000256" key="8">
    <source>
        <dbReference type="ARBA" id="ARBA00038130"/>
    </source>
</evidence>
<dbReference type="GO" id="GO:0005930">
    <property type="term" value="C:axoneme"/>
    <property type="evidence" value="ECO:0007669"/>
    <property type="project" value="TreeGrafter"/>
</dbReference>
<evidence type="ECO:0000256" key="6">
    <source>
        <dbReference type="ARBA" id="ARBA00023069"/>
    </source>
</evidence>
<dbReference type="InterPro" id="IPR036322">
    <property type="entry name" value="WD40_repeat_dom_sf"/>
</dbReference>
<evidence type="ECO:0000256" key="3">
    <source>
        <dbReference type="ARBA" id="ARBA00022574"/>
    </source>
</evidence>
<dbReference type="EMBL" id="CAKOGL010000010">
    <property type="protein sequence ID" value="CAH2091146.1"/>
    <property type="molecule type" value="Genomic_DNA"/>
</dbReference>
<dbReference type="InterPro" id="IPR001680">
    <property type="entry name" value="WD40_rpt"/>
</dbReference>
<protein>
    <recommendedName>
        <fullName evidence="11">Intraflagellar transport protein 172 homolog</fullName>
    </recommendedName>
</protein>
<evidence type="ECO:0000256" key="2">
    <source>
        <dbReference type="ARBA" id="ARBA00022473"/>
    </source>
</evidence>
<organism evidence="9 10">
    <name type="scientific">Euphydryas editha</name>
    <name type="common">Edith's checkerspot</name>
    <dbReference type="NCBI Taxonomy" id="104508"/>
    <lineage>
        <taxon>Eukaryota</taxon>
        <taxon>Metazoa</taxon>
        <taxon>Ecdysozoa</taxon>
        <taxon>Arthropoda</taxon>
        <taxon>Hexapoda</taxon>
        <taxon>Insecta</taxon>
        <taxon>Pterygota</taxon>
        <taxon>Neoptera</taxon>
        <taxon>Endopterygota</taxon>
        <taxon>Lepidoptera</taxon>
        <taxon>Glossata</taxon>
        <taxon>Ditrysia</taxon>
        <taxon>Papilionoidea</taxon>
        <taxon>Nymphalidae</taxon>
        <taxon>Nymphalinae</taxon>
        <taxon>Euphydryas</taxon>
    </lineage>
</organism>
<dbReference type="GO" id="GO:0042073">
    <property type="term" value="P:intraciliary transport"/>
    <property type="evidence" value="ECO:0007669"/>
    <property type="project" value="TreeGrafter"/>
</dbReference>
<comment type="similarity">
    <text evidence="8">Belongs to the IFT172 family.</text>
</comment>
<keyword evidence="10" id="KW-1185">Reference proteome</keyword>
<keyword evidence="6" id="KW-0969">Cilium</keyword>
<keyword evidence="3" id="KW-0853">WD repeat</keyword>
<proteinExistence type="inferred from homology"/>
<evidence type="ECO:0000256" key="7">
    <source>
        <dbReference type="ARBA" id="ARBA00023273"/>
    </source>
</evidence>
<evidence type="ECO:0000256" key="4">
    <source>
        <dbReference type="ARBA" id="ARBA00022737"/>
    </source>
</evidence>
<dbReference type="Gene3D" id="1.25.40.470">
    <property type="match status" value="2"/>
</dbReference>
<dbReference type="GO" id="GO:0030992">
    <property type="term" value="C:intraciliary transport particle B"/>
    <property type="evidence" value="ECO:0007669"/>
    <property type="project" value="TreeGrafter"/>
</dbReference>
<comment type="subcellular location">
    <subcellularLocation>
        <location evidence="1">Cell projection</location>
        <location evidence="1">Cilium</location>
    </subcellularLocation>
</comment>
<dbReference type="GO" id="GO:0036064">
    <property type="term" value="C:ciliary basal body"/>
    <property type="evidence" value="ECO:0007669"/>
    <property type="project" value="TreeGrafter"/>
</dbReference>
<evidence type="ECO:0000256" key="5">
    <source>
        <dbReference type="ARBA" id="ARBA00022803"/>
    </source>
</evidence>
<accession>A0AAU9TZG8</accession>
<dbReference type="InterPro" id="IPR015943">
    <property type="entry name" value="WD40/YVTN_repeat-like_dom_sf"/>
</dbReference>
<dbReference type="SUPFAM" id="SSF50978">
    <property type="entry name" value="WD40 repeat-like"/>
    <property type="match status" value="1"/>
</dbReference>
<gene>
    <name evidence="9" type="ORF">EEDITHA_LOCUS7033</name>
</gene>
<keyword evidence="5" id="KW-0802">TPR repeat</keyword>
<comment type="caution">
    <text evidence="9">The sequence shown here is derived from an EMBL/GenBank/DDBJ whole genome shotgun (WGS) entry which is preliminary data.</text>
</comment>
<name>A0AAU9TZG8_EUPED</name>
<evidence type="ECO:0000313" key="10">
    <source>
        <dbReference type="Proteomes" id="UP001153954"/>
    </source>
</evidence>
<dbReference type="SUPFAM" id="SSF82171">
    <property type="entry name" value="DPP6 N-terminal domain-like"/>
    <property type="match status" value="1"/>
</dbReference>
<evidence type="ECO:0000256" key="1">
    <source>
        <dbReference type="ARBA" id="ARBA00004138"/>
    </source>
</evidence>
<evidence type="ECO:0000313" key="9">
    <source>
        <dbReference type="EMBL" id="CAH2091146.1"/>
    </source>
</evidence>
<dbReference type="PANTHER" id="PTHR15722">
    <property type="entry name" value="IFT140/172-RELATED"/>
    <property type="match status" value="1"/>
</dbReference>
<keyword evidence="2" id="KW-0217">Developmental protein</keyword>
<sequence length="1603" mass="175363">MRLKYFKTIVDAQDSDSPVADISWSPNNVKLAVATADRLVLLFDRDGVRRDKFSTKPSDPAAGKKSYVITSLAFSENSELLGVAQSDNMVFVYRVGADWSGKKVICNKFPLTGSPLQLLPSENGFYTGTSDGKIRSLDCKSNKSSSLWSAGACCVSLARGEGLASGHVDGTLYHNGRLLLRCGLPPTALVLLSPYLIVGSCDGRIAVYEAQRGALVRNLEPSLPPDRKDIISATLSPSGQTIAFGVFDGCLVCEVKEAGGLELSTLQVPNLYAARALAWSGDGTKLAVASQTGAVLQFEAVLKRWVWRDAVEVRHVSARQLLLTRLANDAPPLSVTAKLGPDIFNVRFIGNDWYAVCRTNNSLILCDIARGLTSEVPWSGSGERVYAAVGGACLLHRAGELSVLEYGLDRVLHTVRTERVNPHVLSVRINEGQKVEGRDRKHLAYLLDRQTIAVVDLVTGVQLGQWWHEARVDWLELNESGHLLLLRDTRRRLALLRLDTGEKEIIASGVGFVQWIENSDAVVAQTPTHLLIWYSAWEPQSVELAECSATALQPGAARLALDEHRLEFNTALRSGDLEGCAQYLDSVGSTADVAQLWRQLAEQALKNEDVQLAAKCYREVGDEARTYYLDQTVELAVTEGDGEIKTGLNSPLVRARLAIFAGDLTTAEEYYVKRANQPELAINMYKQFNRWNDAIVLAEKTDKDAAKTLKQQHMDYLTSTGRYGEAGAALAARGDVRGAMRLWLRGGRARRAAAALLQHPALLHDDLLPAVLDRLVHEEWWEMAGEISERKGDSRTAVEYYAKGNNYARAVQLAREACPSEVTRLEGEWGAWLVATRQAGAAVPHLIEAGQTVDALIAAIKAHHYRKALQIVQVIDDKEAIREQCEQLGDHFISTQEWETAERVLISCGMAERCVRAYNAAGKLSDGLRVAAAHLTEEETREIYIPLAQQWRQEGQLRKAEQIYIGLNDPDEAISMYKEASQYEAMVRLVAAHRGALLEATRRHVAQALHAAGDLRAAEAYYVQAGDWKSAIQMYRSSGQWEGAERVARAHAPAGVQQQVALQWAAALPPAAAARLLAARGLAALGARWALQAQRWDIAMELSELGGGIARREVARHEAAALADERPEEAEAAFLRASAAEDAVRMWLAKGQHQRALTLAEQHAEHMVEEVLVEGARAAAERGDLVQFEALMIRANRPREVVQHYKDLELWEEASRVSREYLPDSAEPVPPAVPPLLQQAAHHADKGEWWEAVELLLGASAAGAAGGAARLAERAALRAARLARDRLQGAPRRRAAHMLADAFTAIGQSEVGEQLRAALVEGVEDETSAGASVEYDEDVKQDTVVEESDPESSALEKLARAGHWQRCLTHAGAKAPHYALRYAAHLFKTHARTEGVDIESEDVPEVLSQVLDTLRQYLTDDNVTISSSDAALAKAICNEILVRVSTAPKALSALKDAGDVMIAAGADDRSLQALSLLMGLHVRQIASKVARALPRYTDIIVADVAFYSCGMTIRAEGAEGAREAFVLLNHCLDLAEAADDDTAHLIDYSDFECTDWPRAPLLLESACVRGAPLDALRDWVLAVSMDQHVDQVSGDRRLMTDPD</sequence>
<dbReference type="Gene3D" id="2.130.10.10">
    <property type="entry name" value="YVTN repeat-like/Quinoprotein amine dehydrogenase"/>
    <property type="match status" value="2"/>
</dbReference>
<reference evidence="9" key="1">
    <citation type="submission" date="2022-03" db="EMBL/GenBank/DDBJ databases">
        <authorList>
            <person name="Tunstrom K."/>
        </authorList>
    </citation>
    <scope>NUCLEOTIDE SEQUENCE</scope>
</reference>
<dbReference type="PANTHER" id="PTHR15722:SF2">
    <property type="entry name" value="INTRAFLAGELLAR TRANSPORT PROTEIN 172 HOMOLOG"/>
    <property type="match status" value="1"/>
</dbReference>